<feature type="region of interest" description="Disordered" evidence="2">
    <location>
        <begin position="1171"/>
        <end position="1396"/>
    </location>
</feature>
<feature type="compositionally biased region" description="Polar residues" evidence="2">
    <location>
        <begin position="228"/>
        <end position="238"/>
    </location>
</feature>
<feature type="compositionally biased region" description="Low complexity" evidence="2">
    <location>
        <begin position="1045"/>
        <end position="1065"/>
    </location>
</feature>
<feature type="coiled-coil region" evidence="1">
    <location>
        <begin position="571"/>
        <end position="598"/>
    </location>
</feature>
<feature type="compositionally biased region" description="Low complexity" evidence="2">
    <location>
        <begin position="1798"/>
        <end position="1811"/>
    </location>
</feature>
<feature type="region of interest" description="Disordered" evidence="2">
    <location>
        <begin position="160"/>
        <end position="239"/>
    </location>
</feature>
<feature type="compositionally biased region" description="Basic and acidic residues" evidence="2">
    <location>
        <begin position="913"/>
        <end position="932"/>
    </location>
</feature>
<feature type="compositionally biased region" description="Polar residues" evidence="2">
    <location>
        <begin position="1287"/>
        <end position="1301"/>
    </location>
</feature>
<evidence type="ECO:0000256" key="1">
    <source>
        <dbReference type="SAM" id="Coils"/>
    </source>
</evidence>
<feature type="region of interest" description="Disordered" evidence="2">
    <location>
        <begin position="1119"/>
        <end position="1141"/>
    </location>
</feature>
<feature type="region of interest" description="Disordered" evidence="2">
    <location>
        <begin position="2001"/>
        <end position="2066"/>
    </location>
</feature>
<feature type="compositionally biased region" description="Acidic residues" evidence="2">
    <location>
        <begin position="2015"/>
        <end position="2042"/>
    </location>
</feature>
<feature type="region of interest" description="Disordered" evidence="2">
    <location>
        <begin position="420"/>
        <end position="529"/>
    </location>
</feature>
<feature type="compositionally biased region" description="Basic and acidic residues" evidence="2">
    <location>
        <begin position="1191"/>
        <end position="1201"/>
    </location>
</feature>
<feature type="compositionally biased region" description="Basic and acidic residues" evidence="2">
    <location>
        <begin position="1575"/>
        <end position="1589"/>
    </location>
</feature>
<keyword evidence="4" id="KW-1185">Reference proteome</keyword>
<keyword evidence="1" id="KW-0175">Coiled coil</keyword>
<reference evidence="3 4" key="1">
    <citation type="journal article" date="2018" name="Nat. Ecol. Evol.">
        <title>Pezizomycetes genomes reveal the molecular basis of ectomycorrhizal truffle lifestyle.</title>
        <authorList>
            <person name="Murat C."/>
            <person name="Payen T."/>
            <person name="Noel B."/>
            <person name="Kuo A."/>
            <person name="Morin E."/>
            <person name="Chen J."/>
            <person name="Kohler A."/>
            <person name="Krizsan K."/>
            <person name="Balestrini R."/>
            <person name="Da Silva C."/>
            <person name="Montanini B."/>
            <person name="Hainaut M."/>
            <person name="Levati E."/>
            <person name="Barry K.W."/>
            <person name="Belfiori B."/>
            <person name="Cichocki N."/>
            <person name="Clum A."/>
            <person name="Dockter R.B."/>
            <person name="Fauchery L."/>
            <person name="Guy J."/>
            <person name="Iotti M."/>
            <person name="Le Tacon F."/>
            <person name="Lindquist E.A."/>
            <person name="Lipzen A."/>
            <person name="Malagnac F."/>
            <person name="Mello A."/>
            <person name="Molinier V."/>
            <person name="Miyauchi S."/>
            <person name="Poulain J."/>
            <person name="Riccioni C."/>
            <person name="Rubini A."/>
            <person name="Sitrit Y."/>
            <person name="Splivallo R."/>
            <person name="Traeger S."/>
            <person name="Wang M."/>
            <person name="Zifcakova L."/>
            <person name="Wipf D."/>
            <person name="Zambonelli A."/>
            <person name="Paolocci F."/>
            <person name="Nowrousian M."/>
            <person name="Ottonello S."/>
            <person name="Baldrian P."/>
            <person name="Spatafora J.W."/>
            <person name="Henrissat B."/>
            <person name="Nagy L.G."/>
            <person name="Aury J.M."/>
            <person name="Wincker P."/>
            <person name="Grigoriev I.V."/>
            <person name="Bonfante P."/>
            <person name="Martin F.M."/>
        </authorList>
    </citation>
    <scope>NUCLEOTIDE SEQUENCE [LARGE SCALE GENOMIC DNA]</scope>
    <source>
        <strain evidence="3 4">RN42</strain>
    </source>
</reference>
<feature type="compositionally biased region" description="Polar residues" evidence="2">
    <location>
        <begin position="455"/>
        <end position="487"/>
    </location>
</feature>
<feature type="compositionally biased region" description="Basic residues" evidence="2">
    <location>
        <begin position="1756"/>
        <end position="1767"/>
    </location>
</feature>
<accession>A0A3N4HN92</accession>
<evidence type="ECO:0000313" key="4">
    <source>
        <dbReference type="Proteomes" id="UP000275078"/>
    </source>
</evidence>
<feature type="region of interest" description="Disordered" evidence="2">
    <location>
        <begin position="1"/>
        <end position="73"/>
    </location>
</feature>
<feature type="region of interest" description="Disordered" evidence="2">
    <location>
        <begin position="1575"/>
        <end position="1853"/>
    </location>
</feature>
<proteinExistence type="predicted"/>
<name>A0A3N4HN92_ASCIM</name>
<feature type="compositionally biased region" description="Acidic residues" evidence="2">
    <location>
        <begin position="2050"/>
        <end position="2066"/>
    </location>
</feature>
<feature type="region of interest" description="Disordered" evidence="2">
    <location>
        <begin position="105"/>
        <end position="125"/>
    </location>
</feature>
<evidence type="ECO:0000313" key="3">
    <source>
        <dbReference type="EMBL" id="RPA75285.1"/>
    </source>
</evidence>
<feature type="compositionally biased region" description="Low complexity" evidence="2">
    <location>
        <begin position="634"/>
        <end position="644"/>
    </location>
</feature>
<feature type="compositionally biased region" description="Polar residues" evidence="2">
    <location>
        <begin position="335"/>
        <end position="345"/>
    </location>
</feature>
<dbReference type="Proteomes" id="UP000275078">
    <property type="component" value="Unassembled WGS sequence"/>
</dbReference>
<feature type="region of interest" description="Disordered" evidence="2">
    <location>
        <begin position="1430"/>
        <end position="1519"/>
    </location>
</feature>
<feature type="compositionally biased region" description="Polar residues" evidence="2">
    <location>
        <begin position="431"/>
        <end position="443"/>
    </location>
</feature>
<feature type="compositionally biased region" description="Basic and acidic residues" evidence="2">
    <location>
        <begin position="953"/>
        <end position="963"/>
    </location>
</feature>
<feature type="compositionally biased region" description="Acidic residues" evidence="2">
    <location>
        <begin position="1590"/>
        <end position="1605"/>
    </location>
</feature>
<feature type="compositionally biased region" description="Low complexity" evidence="2">
    <location>
        <begin position="1361"/>
        <end position="1370"/>
    </location>
</feature>
<sequence length="2066" mass="223516">MNPLNQDASTGREDKGHGSKRNPRSAHDREVVERGQTRQALGDRTNQEGSSRQEDPQRDPQAPHAHPKINPLSLEARRAILAASASNTSLYDRREERRGLAGSLCRQAPPQAEPHHRQDISPRESGRLTPVIHDYQAQAEEHPRPCQGQVNHDRARRAISSNCSRSAREASTASTQSHVSHRTAENKRPYSAQSRRSESSHVSPLATRSSVRTIRREYSHTPQPYDPGQTNHQSSSQRADLHRTNYLGFPISRSTPPGIDRYTPSYSQPRGPHHHYQYNHHNSYHQESRNYTMGRSNNYRGGHRAGGYSGHRYNHNRPRGGRFSSGMAQNVRASGPAVSNEQQNRPVGGALNPLTSNENVSERDRANMAGANLQNVGASNTRQSINNQHDRAHVAGANLHYENADLGHSARPINSIGGFNFDSTAMPPPSILSNNGTQGQGRAQTPVYRPEEGQNHSQAQSNRALPSGLTSTSGTFVPGNPTLSQCQAKEVPDHLRAESVVSNSSTRSRLLALRDSPTPMSPRSADDEDLRAYREGTPPRAPGGEPTVYTLPQRFQYPDYDENHVDPLLAAEAAVREAAEAKAALAAMRLQFEESERLRLAAEAKLSNNVAVASPHGPSRLNPAHPSNRGENDASAFARGASAAGRGGHQQGQGRAAGSHNSGLELFPERVPSAAVSRSSTAADSSRPRLNLNAQTSSAERFGRPQGFLPPAARRAAANAFGARRGGAAARRHHGLQRTITRDQIPPEVLQARQERFGPLDVPARPYSRPRSALSSLRPQATAFRPAAASSLEPSVATPAFGSSPIAGNATQVHAPAARLLAGDLFRQLHAQVQVPIEEARALGNDVLQDDVNSEASAADSTGELSFIIPSGIGMARPRSSTEASGPLSPAAQQEISNALSEIQQQQKAQQEQARREELESQARARVQHEQDALLMPPPPVPHLRAASVTPEPKIKIEPKDDEALPAADVSEPPTEKSAVSERMVQDDAESRALGAEIKVVPEADGGFIESSRCATEQSLSGYEEASSVGCTEGRGFQDGEVLQSSLSSNDSTTNDTSINDSTIIIKEEPASEDLELKDAPSEAPVVQAVENHDATHNGSVDQGHGQLAIADVLPRLIDHRDGPTSLSLQHSPQSDTTFPQASVEFPEDQSRDLDLDQQMAEFYEGLGAIEQKSKSTEEEAEKIGVVGEAASRDEKEKEESMVGEPETTVDGVMDHGSREVQEAAVLGTSELQPDAQGGSTDAEPVVEVPNNGPSHQQDISVEAQAPVNPLEIHDQAEILPALAQGDQESVISDAAPQTDTAALPPQETDNDVEMSDTTINSSEEIIPEDPSSPPRRPSRAQLRPARIRTMDTTPIPSSPVPASSSSELSSPPPTSEGDREETPVAEAVVETAEEQAARIEEERLAWLAKYNPIALPGVPLGWWNTGRRDEAPSLPDQHPSALAAANKDKDEKDESSEDDGSSTPRPDRQGTVTPRPSRQASTGQGPSQDDEDTEMTPAPNSPSLPSSPPPRNHIKPPTSSDEVLALINSLNLPPAVLTEFEEQLDLVLVIIPIMPVHERVNAVNTAEEARRSIEEHVGGLCDDIREGVEEKEEEEGEEEDEEEYVEKGSRDGRKDEEDDEGDVGGAGAVGGARGGVKRAARQQEPSQGHGTSGGQGGHQDKRQRPSQHEQGQSGQDVMRRSDSVHDLRNVSFNAPLHETSPPNDSHDPNDPLLSPHDNDNVDEDNDDDSPRATRLLTPPPPPRKRHDVSPGVTPSRRHRAKRHARRLSSSPTPAPRQRVGSSGEDLSSVDEDKIEDAAPSNAARPAPSRPTNKGKRPTLLSRTLVPAAPHLNSSGQPIDEAPRGLATLNKPTISTSTTITALTTTTTTNTNTPGAGRPYYLPPTEQLRLSGFTALTLTAAGVSHNLPATTTTYCSSVAWHAFYIARHGVEAASPCTRCAEDPTAVFRKCYVLPRGNGVFTETVRVQGESGVEERSRERVWGLVGWSCAGCVWKRRGCSRNEGRSKGGNGCVTVENEEEEEEKDDEEEEEVEEDEEVDWEGEEILRMVEEREEEIEEEDGEWAEEE</sequence>
<gene>
    <name evidence="3" type="ORF">BJ508DRAFT_365763</name>
</gene>
<feature type="compositionally biased region" description="Basic and acidic residues" evidence="2">
    <location>
        <begin position="25"/>
        <end position="36"/>
    </location>
</feature>
<feature type="region of interest" description="Disordered" evidence="2">
    <location>
        <begin position="611"/>
        <end position="705"/>
    </location>
</feature>
<organism evidence="3 4">
    <name type="scientific">Ascobolus immersus RN42</name>
    <dbReference type="NCBI Taxonomy" id="1160509"/>
    <lineage>
        <taxon>Eukaryota</taxon>
        <taxon>Fungi</taxon>
        <taxon>Dikarya</taxon>
        <taxon>Ascomycota</taxon>
        <taxon>Pezizomycotina</taxon>
        <taxon>Pezizomycetes</taxon>
        <taxon>Pezizales</taxon>
        <taxon>Ascobolaceae</taxon>
        <taxon>Ascobolus</taxon>
    </lineage>
</organism>
<feature type="compositionally biased region" description="Polar residues" evidence="2">
    <location>
        <begin position="891"/>
        <end position="903"/>
    </location>
</feature>
<feature type="compositionally biased region" description="Basic and acidic residues" evidence="2">
    <location>
        <begin position="1678"/>
        <end position="1689"/>
    </location>
</feature>
<feature type="compositionally biased region" description="Basic and acidic residues" evidence="2">
    <location>
        <begin position="1066"/>
        <end position="1081"/>
    </location>
</feature>
<feature type="compositionally biased region" description="Basic and acidic residues" evidence="2">
    <location>
        <begin position="1606"/>
        <end position="1616"/>
    </location>
</feature>
<dbReference type="EMBL" id="ML119767">
    <property type="protein sequence ID" value="RPA75285.1"/>
    <property type="molecule type" value="Genomic_DNA"/>
</dbReference>
<feature type="region of interest" description="Disordered" evidence="2">
    <location>
        <begin position="335"/>
        <end position="357"/>
    </location>
</feature>
<feature type="compositionally biased region" description="Polar residues" evidence="2">
    <location>
        <begin position="1471"/>
        <end position="1488"/>
    </location>
</feature>
<feature type="compositionally biased region" description="Polar residues" evidence="2">
    <location>
        <begin position="200"/>
        <end position="212"/>
    </location>
</feature>
<evidence type="ECO:0000256" key="2">
    <source>
        <dbReference type="SAM" id="MobiDB-lite"/>
    </source>
</evidence>
<protein>
    <submittedName>
        <fullName evidence="3">Uncharacterized protein</fullName>
    </submittedName>
</protein>
<feature type="region of interest" description="Disordered" evidence="2">
    <location>
        <begin position="1005"/>
        <end position="1106"/>
    </location>
</feature>
<feature type="compositionally biased region" description="Polar residues" evidence="2">
    <location>
        <begin position="1125"/>
        <end position="1141"/>
    </location>
</feature>
<feature type="compositionally biased region" description="Basic and acidic residues" evidence="2">
    <location>
        <begin position="1213"/>
        <end position="1222"/>
    </location>
</feature>
<feature type="compositionally biased region" description="Basic and acidic residues" evidence="2">
    <location>
        <begin position="113"/>
        <end position="125"/>
    </location>
</feature>
<feature type="compositionally biased region" description="Basic and acidic residues" evidence="2">
    <location>
        <begin position="1659"/>
        <end position="1668"/>
    </location>
</feature>
<feature type="compositionally biased region" description="Pro residues" evidence="2">
    <location>
        <begin position="1500"/>
        <end position="1512"/>
    </location>
</feature>
<feature type="region of interest" description="Disordered" evidence="2">
    <location>
        <begin position="874"/>
        <end position="988"/>
    </location>
</feature>
<feature type="compositionally biased region" description="Gly residues" evidence="2">
    <location>
        <begin position="1624"/>
        <end position="1635"/>
    </location>
</feature>